<protein>
    <submittedName>
        <fullName evidence="2">Short chain dehydrogenase</fullName>
    </submittedName>
</protein>
<organism evidence="2 3">
    <name type="scientific">Streptomyces clavuligerus</name>
    <dbReference type="NCBI Taxonomy" id="1901"/>
    <lineage>
        <taxon>Bacteria</taxon>
        <taxon>Bacillati</taxon>
        <taxon>Actinomycetota</taxon>
        <taxon>Actinomycetes</taxon>
        <taxon>Kitasatosporales</taxon>
        <taxon>Streptomycetaceae</taxon>
        <taxon>Streptomyces</taxon>
    </lineage>
</organism>
<dbReference type="InterPro" id="IPR002347">
    <property type="entry name" value="SDR_fam"/>
</dbReference>
<dbReference type="Pfam" id="PF00106">
    <property type="entry name" value="adh_short"/>
    <property type="match status" value="1"/>
</dbReference>
<dbReference type="AlphaFoldDB" id="E2Q0U0"/>
<dbReference type="eggNOG" id="COG1028">
    <property type="taxonomic scope" value="Bacteria"/>
</dbReference>
<dbReference type="PRINTS" id="PR00081">
    <property type="entry name" value="GDHRDH"/>
</dbReference>
<dbReference type="Gene3D" id="3.40.50.720">
    <property type="entry name" value="NAD(P)-binding Rossmann-like Domain"/>
    <property type="match status" value="1"/>
</dbReference>
<proteinExistence type="predicted"/>
<sequence length="332" mass="35528">MTAEDRTTTADGMTADGTTRGGTAGCGARADAPLAGRVALVAGATRGAGRAIAVQLGAAGATVYATGRTTRDRVSELGRAGETIEGTAELVDAAGGTGIAIAADHLEPERVREVVARIDRNHGRLDILVNDVWGGNGLLDFGTRMWDVDLDRGLRMLDLGVRTHIITSSIALPLLIRRPGGLVVEVTDGTERTNREPRENFYYDLAKNAPIRMARLLGEELMELGCTAVAVTPGFLRSEEMLDHFGLTEENWREGTEAQPHWSLSESPVYLGRGLAALAADPGRHRWNGQSLDSGELAREYGVTDLDGSRPDVWGYILAEKAGGRPAPEDYR</sequence>
<keyword evidence="3" id="KW-1185">Reference proteome</keyword>
<dbReference type="PANTHER" id="PTHR44147">
    <property type="entry name" value="DEHYDROGENASE/REDUCTASE SDR FAMILY MEMBER 1"/>
    <property type="match status" value="1"/>
</dbReference>
<evidence type="ECO:0000256" key="1">
    <source>
        <dbReference type="SAM" id="MobiDB-lite"/>
    </source>
</evidence>
<dbReference type="InterPro" id="IPR036291">
    <property type="entry name" value="NAD(P)-bd_dom_sf"/>
</dbReference>
<dbReference type="PANTHER" id="PTHR44147:SF2">
    <property type="entry name" value="DEHYDROGENASE_REDUCTASE SDR FAMILY MEMBER 1"/>
    <property type="match status" value="1"/>
</dbReference>
<name>E2Q0U0_STRCL</name>
<evidence type="ECO:0000313" key="3">
    <source>
        <dbReference type="Proteomes" id="UP000002357"/>
    </source>
</evidence>
<evidence type="ECO:0000313" key="2">
    <source>
        <dbReference type="EMBL" id="EFG06483.1"/>
    </source>
</evidence>
<dbReference type="NCBIfam" id="NF006159">
    <property type="entry name" value="PRK08303.1"/>
    <property type="match status" value="1"/>
</dbReference>
<reference evidence="2 3" key="1">
    <citation type="journal article" date="2010" name="Genome Biol. Evol.">
        <title>The sequence of a 1.8-mb bacterial linear plasmid reveals a rich evolutionary reservoir of secondary metabolic pathways.</title>
        <authorList>
            <person name="Medema M.H."/>
            <person name="Trefzer A."/>
            <person name="Kovalchuk A."/>
            <person name="van den Berg M."/>
            <person name="Mueller U."/>
            <person name="Heijne W."/>
            <person name="Wu L."/>
            <person name="Alam M.T."/>
            <person name="Ronning C.M."/>
            <person name="Nierman W.C."/>
            <person name="Bovenberg R.A.L."/>
            <person name="Breitling R."/>
            <person name="Takano E."/>
        </authorList>
    </citation>
    <scope>NUCLEOTIDE SEQUENCE [LARGE SCALE GENOMIC DNA]</scope>
    <source>
        <strain evidence="3">ATCC 27064 / DSM 738 / JCM 4710 / NBRC 13307 / NCIMB 12785 / NRRL 3585 / VKM Ac-602</strain>
    </source>
</reference>
<accession>E2Q0U0</accession>
<dbReference type="STRING" id="1901.BB341_21100"/>
<dbReference type="Proteomes" id="UP000002357">
    <property type="component" value="Chromosome"/>
</dbReference>
<feature type="region of interest" description="Disordered" evidence="1">
    <location>
        <begin position="1"/>
        <end position="24"/>
    </location>
</feature>
<dbReference type="EMBL" id="CM000913">
    <property type="protein sequence ID" value="EFG06483.1"/>
    <property type="molecule type" value="Genomic_DNA"/>
</dbReference>
<dbReference type="SUPFAM" id="SSF51735">
    <property type="entry name" value="NAD(P)-binding Rossmann-fold domains"/>
    <property type="match status" value="1"/>
</dbReference>
<gene>
    <name evidence="2" type="ORF">SCLAV_1404</name>
</gene>
<feature type="compositionally biased region" description="Low complexity" evidence="1">
    <location>
        <begin position="9"/>
        <end position="18"/>
    </location>
</feature>